<organism evidence="1 2">
    <name type="scientific">Gigaspora margarita</name>
    <dbReference type="NCBI Taxonomy" id="4874"/>
    <lineage>
        <taxon>Eukaryota</taxon>
        <taxon>Fungi</taxon>
        <taxon>Fungi incertae sedis</taxon>
        <taxon>Mucoromycota</taxon>
        <taxon>Glomeromycotina</taxon>
        <taxon>Glomeromycetes</taxon>
        <taxon>Diversisporales</taxon>
        <taxon>Gigasporaceae</taxon>
        <taxon>Gigaspora</taxon>
    </lineage>
</organism>
<name>A0ABN7V0L0_GIGMA</name>
<evidence type="ECO:0000313" key="1">
    <source>
        <dbReference type="EMBL" id="CAG8713794.1"/>
    </source>
</evidence>
<sequence>MGDTNTESILFDYKETKEQLITLLESHLDMHNELVQCAKDSKIKMEEVLKVITIQNWISHYTREHRQKAATKKVN</sequence>
<proteinExistence type="predicted"/>
<keyword evidence="2" id="KW-1185">Reference proteome</keyword>
<gene>
    <name evidence="1" type="ORF">GMARGA_LOCUS12944</name>
</gene>
<reference evidence="1 2" key="1">
    <citation type="submission" date="2021-06" db="EMBL/GenBank/DDBJ databases">
        <authorList>
            <person name="Kallberg Y."/>
            <person name="Tangrot J."/>
            <person name="Rosling A."/>
        </authorList>
    </citation>
    <scope>NUCLEOTIDE SEQUENCE [LARGE SCALE GENOMIC DNA]</scope>
    <source>
        <strain evidence="1 2">120-4 pot B 10/14</strain>
    </source>
</reference>
<dbReference type="EMBL" id="CAJVQB010008085">
    <property type="protein sequence ID" value="CAG8713794.1"/>
    <property type="molecule type" value="Genomic_DNA"/>
</dbReference>
<accession>A0ABN7V0L0</accession>
<evidence type="ECO:0000313" key="2">
    <source>
        <dbReference type="Proteomes" id="UP000789901"/>
    </source>
</evidence>
<comment type="caution">
    <text evidence="1">The sequence shown here is derived from an EMBL/GenBank/DDBJ whole genome shotgun (WGS) entry which is preliminary data.</text>
</comment>
<protein>
    <submittedName>
        <fullName evidence="1">16733_t:CDS:1</fullName>
    </submittedName>
</protein>
<dbReference type="Proteomes" id="UP000789901">
    <property type="component" value="Unassembled WGS sequence"/>
</dbReference>